<reference evidence="1 2" key="1">
    <citation type="journal article" date="2015" name="Nature">
        <title>rRNA introns, odd ribosomes, and small enigmatic genomes across a large radiation of phyla.</title>
        <authorList>
            <person name="Brown C.T."/>
            <person name="Hug L.A."/>
            <person name="Thomas B.C."/>
            <person name="Sharon I."/>
            <person name="Castelle C.J."/>
            <person name="Singh A."/>
            <person name="Wilkins M.J."/>
            <person name="Williams K.H."/>
            <person name="Banfield J.F."/>
        </authorList>
    </citation>
    <scope>NUCLEOTIDE SEQUENCE [LARGE SCALE GENOMIC DNA]</scope>
</reference>
<dbReference type="Proteomes" id="UP000034591">
    <property type="component" value="Unassembled WGS sequence"/>
</dbReference>
<protein>
    <submittedName>
        <fullName evidence="1">Uncharacterized protein</fullName>
    </submittedName>
</protein>
<proteinExistence type="predicted"/>
<accession>A0A0G0K9R2</accession>
<dbReference type="EMBL" id="LBTI01000021">
    <property type="protein sequence ID" value="KKQ37331.1"/>
    <property type="molecule type" value="Genomic_DNA"/>
</dbReference>
<organism evidence="1 2">
    <name type="scientific">Candidatus Woesebacteria bacterium GW2011_GWA1_37_7</name>
    <dbReference type="NCBI Taxonomy" id="1618545"/>
    <lineage>
        <taxon>Bacteria</taxon>
        <taxon>Candidatus Woeseibacteriota</taxon>
    </lineage>
</organism>
<name>A0A0G0K9R2_9BACT</name>
<sequence>SVYVKFPVKNERNKFLLPGDGLQPQPTIPVFEMKRRVY</sequence>
<gene>
    <name evidence="1" type="ORF">US53_C0021G0012</name>
</gene>
<dbReference type="STRING" id="1618545.US53_C0021G0012"/>
<evidence type="ECO:0000313" key="2">
    <source>
        <dbReference type="Proteomes" id="UP000034591"/>
    </source>
</evidence>
<feature type="non-terminal residue" evidence="1">
    <location>
        <position position="1"/>
    </location>
</feature>
<dbReference type="AlphaFoldDB" id="A0A0G0K9R2"/>
<comment type="caution">
    <text evidence="1">The sequence shown here is derived from an EMBL/GenBank/DDBJ whole genome shotgun (WGS) entry which is preliminary data.</text>
</comment>
<evidence type="ECO:0000313" key="1">
    <source>
        <dbReference type="EMBL" id="KKQ37331.1"/>
    </source>
</evidence>